<keyword evidence="2" id="KW-0378">Hydrolase</keyword>
<dbReference type="GO" id="GO:0016788">
    <property type="term" value="F:hydrolase activity, acting on ester bonds"/>
    <property type="evidence" value="ECO:0007669"/>
    <property type="project" value="InterPro"/>
</dbReference>
<dbReference type="GO" id="GO:0016042">
    <property type="term" value="P:lipid catabolic process"/>
    <property type="evidence" value="ECO:0007669"/>
    <property type="project" value="UniProtKB-KW"/>
</dbReference>
<name>A0A9R1WC67_LACSA</name>
<keyword evidence="3" id="KW-0442">Lipid degradation</keyword>
<dbReference type="InterPro" id="IPR001087">
    <property type="entry name" value="GDSL"/>
</dbReference>
<dbReference type="Pfam" id="PF00657">
    <property type="entry name" value="Lipase_GDSL"/>
    <property type="match status" value="1"/>
</dbReference>
<protein>
    <recommendedName>
        <fullName evidence="6">GDSL esterase/lipase</fullName>
    </recommendedName>
</protein>
<evidence type="ECO:0008006" key="6">
    <source>
        <dbReference type="Google" id="ProtNLM"/>
    </source>
</evidence>
<proteinExistence type="inferred from homology"/>
<accession>A0A9R1WC67</accession>
<evidence type="ECO:0000313" key="4">
    <source>
        <dbReference type="EMBL" id="KAJ0224017.1"/>
    </source>
</evidence>
<sequence>MVIYVLKFHGFKDVKTACCGNHTQQGISDCKKGGYVCPNRDEYLFWDAYHPSQAAVKLAARELVFGEDPKFVTPINFSTLKRA</sequence>
<dbReference type="AlphaFoldDB" id="A0A9R1WC67"/>
<dbReference type="PANTHER" id="PTHR45648:SF180">
    <property type="entry name" value="OS04G0561800 PROTEIN"/>
    <property type="match status" value="1"/>
</dbReference>
<dbReference type="Gene3D" id="3.40.50.1110">
    <property type="entry name" value="SGNH hydrolase"/>
    <property type="match status" value="1"/>
</dbReference>
<dbReference type="EMBL" id="NBSK02000002">
    <property type="protein sequence ID" value="KAJ0224017.1"/>
    <property type="molecule type" value="Genomic_DNA"/>
</dbReference>
<evidence type="ECO:0000256" key="2">
    <source>
        <dbReference type="ARBA" id="ARBA00022801"/>
    </source>
</evidence>
<dbReference type="PANTHER" id="PTHR45648">
    <property type="entry name" value="GDSL LIPASE/ACYLHYDROLASE FAMILY PROTEIN (AFU_ORTHOLOGUE AFUA_4G14700)"/>
    <property type="match status" value="1"/>
</dbReference>
<evidence type="ECO:0000256" key="1">
    <source>
        <dbReference type="ARBA" id="ARBA00008668"/>
    </source>
</evidence>
<keyword evidence="5" id="KW-1185">Reference proteome</keyword>
<keyword evidence="3" id="KW-0443">Lipid metabolism</keyword>
<dbReference type="InterPro" id="IPR051058">
    <property type="entry name" value="GDSL_Est/Lipase"/>
</dbReference>
<comment type="caution">
    <text evidence="4">The sequence shown here is derived from an EMBL/GenBank/DDBJ whole genome shotgun (WGS) entry which is preliminary data.</text>
</comment>
<dbReference type="InterPro" id="IPR036514">
    <property type="entry name" value="SGNH_hydro_sf"/>
</dbReference>
<evidence type="ECO:0000313" key="5">
    <source>
        <dbReference type="Proteomes" id="UP000235145"/>
    </source>
</evidence>
<reference evidence="4 5" key="1">
    <citation type="journal article" date="2017" name="Nat. Commun.">
        <title>Genome assembly with in vitro proximity ligation data and whole-genome triplication in lettuce.</title>
        <authorList>
            <person name="Reyes-Chin-Wo S."/>
            <person name="Wang Z."/>
            <person name="Yang X."/>
            <person name="Kozik A."/>
            <person name="Arikit S."/>
            <person name="Song C."/>
            <person name="Xia L."/>
            <person name="Froenicke L."/>
            <person name="Lavelle D.O."/>
            <person name="Truco M.J."/>
            <person name="Xia R."/>
            <person name="Zhu S."/>
            <person name="Xu C."/>
            <person name="Xu H."/>
            <person name="Xu X."/>
            <person name="Cox K."/>
            <person name="Korf I."/>
            <person name="Meyers B.C."/>
            <person name="Michelmore R.W."/>
        </authorList>
    </citation>
    <scope>NUCLEOTIDE SEQUENCE [LARGE SCALE GENOMIC DNA]</scope>
    <source>
        <strain evidence="5">cv. Salinas</strain>
        <tissue evidence="4">Seedlings</tissue>
    </source>
</reference>
<evidence type="ECO:0000256" key="3">
    <source>
        <dbReference type="ARBA" id="ARBA00022963"/>
    </source>
</evidence>
<gene>
    <name evidence="4" type="ORF">LSAT_V11C200077350</name>
</gene>
<comment type="similarity">
    <text evidence="1">Belongs to the 'GDSL' lipolytic enzyme family.</text>
</comment>
<organism evidence="4 5">
    <name type="scientific">Lactuca sativa</name>
    <name type="common">Garden lettuce</name>
    <dbReference type="NCBI Taxonomy" id="4236"/>
    <lineage>
        <taxon>Eukaryota</taxon>
        <taxon>Viridiplantae</taxon>
        <taxon>Streptophyta</taxon>
        <taxon>Embryophyta</taxon>
        <taxon>Tracheophyta</taxon>
        <taxon>Spermatophyta</taxon>
        <taxon>Magnoliopsida</taxon>
        <taxon>eudicotyledons</taxon>
        <taxon>Gunneridae</taxon>
        <taxon>Pentapetalae</taxon>
        <taxon>asterids</taxon>
        <taxon>campanulids</taxon>
        <taxon>Asterales</taxon>
        <taxon>Asteraceae</taxon>
        <taxon>Cichorioideae</taxon>
        <taxon>Cichorieae</taxon>
        <taxon>Lactucinae</taxon>
        <taxon>Lactuca</taxon>
    </lineage>
</organism>
<dbReference type="Proteomes" id="UP000235145">
    <property type="component" value="Unassembled WGS sequence"/>
</dbReference>